<comment type="caution">
    <text evidence="1">The sequence shown here is derived from an EMBL/GenBank/DDBJ whole genome shotgun (WGS) entry which is preliminary data.</text>
</comment>
<gene>
    <name evidence="1" type="ORF">S03H2_28506</name>
</gene>
<proteinExistence type="predicted"/>
<accession>X1GH22</accession>
<dbReference type="AlphaFoldDB" id="X1GH22"/>
<organism evidence="1">
    <name type="scientific">marine sediment metagenome</name>
    <dbReference type="NCBI Taxonomy" id="412755"/>
    <lineage>
        <taxon>unclassified sequences</taxon>
        <taxon>metagenomes</taxon>
        <taxon>ecological metagenomes</taxon>
    </lineage>
</organism>
<dbReference type="EMBL" id="BARU01017174">
    <property type="protein sequence ID" value="GAH57221.1"/>
    <property type="molecule type" value="Genomic_DNA"/>
</dbReference>
<reference evidence="1" key="1">
    <citation type="journal article" date="2014" name="Front. Microbiol.">
        <title>High frequency of phylogenetically diverse reductive dehalogenase-homologous genes in deep subseafloor sedimentary metagenomes.</title>
        <authorList>
            <person name="Kawai M."/>
            <person name="Futagami T."/>
            <person name="Toyoda A."/>
            <person name="Takaki Y."/>
            <person name="Nishi S."/>
            <person name="Hori S."/>
            <person name="Arai W."/>
            <person name="Tsubouchi T."/>
            <person name="Morono Y."/>
            <person name="Uchiyama I."/>
            <person name="Ito T."/>
            <person name="Fujiyama A."/>
            <person name="Inagaki F."/>
            <person name="Takami H."/>
        </authorList>
    </citation>
    <scope>NUCLEOTIDE SEQUENCE</scope>
    <source>
        <strain evidence="1">Expedition CK06-06</strain>
    </source>
</reference>
<evidence type="ECO:0000313" key="1">
    <source>
        <dbReference type="EMBL" id="GAH57221.1"/>
    </source>
</evidence>
<sequence>EQLQSEYNADPAGAEQHTTVVYLADSRITPVEGQIHTIRFEITLALVLDVWAFSEIDFIDELPVGHFDIVGGGLIAAAGVGFRFVPVGAHNRPGGPVSSVIEFVANDVFRYGRLGVCLQSIPKPLACYS</sequence>
<protein>
    <submittedName>
        <fullName evidence="1">Uncharacterized protein</fullName>
    </submittedName>
</protein>
<feature type="non-terminal residue" evidence="1">
    <location>
        <position position="1"/>
    </location>
</feature>
<name>X1GH22_9ZZZZ</name>